<keyword evidence="2" id="KW-1185">Reference proteome</keyword>
<evidence type="ECO:0008006" key="3">
    <source>
        <dbReference type="Google" id="ProtNLM"/>
    </source>
</evidence>
<evidence type="ECO:0000313" key="2">
    <source>
        <dbReference type="Proteomes" id="UP001165541"/>
    </source>
</evidence>
<proteinExistence type="predicted"/>
<dbReference type="RefSeq" id="WP_251780036.1">
    <property type="nucleotide sequence ID" value="NZ_JAMKFE010000012.1"/>
</dbReference>
<evidence type="ECO:0000313" key="1">
    <source>
        <dbReference type="EMBL" id="MCM5681557.1"/>
    </source>
</evidence>
<sequence>MNFMCQACELHSANVEEGADDAVEPYRVCGGCNSRLLSRSLRPREWFNLAKRHGPAKFLLHDDFYDDDGIASQPEDEVDQADRFPAPTLGEACQQAASLLDYSVTRWQLDEPVCTAWTRLPPDDVLAALVSRFDKTRNPTVRSVVLEVVALIGAPGATLVRRAWHEWPEYGAFAALLQATAACLPVDEGLQRAFEALASMQERDRRQAFGALAHFRSERVLDWIEANAGEPSVEAWGYLAAACSFGWPRAERWLRDGRPLSLIAVDALLAIARPRTAFLRKVRPVLGNPPSEHELREAIRDMMQSDPVPRVKQRADALLALVPELVDSRLGGEAGKVEC</sequence>
<comment type="caution">
    <text evidence="1">The sequence shown here is derived from an EMBL/GenBank/DDBJ whole genome shotgun (WGS) entry which is preliminary data.</text>
</comment>
<reference evidence="1" key="1">
    <citation type="submission" date="2022-05" db="EMBL/GenBank/DDBJ databases">
        <title>Schlegelella sp. nov., isolated from mangrove soil.</title>
        <authorList>
            <person name="Liu Y."/>
            <person name="Ge X."/>
            <person name="Liu W."/>
        </authorList>
    </citation>
    <scope>NUCLEOTIDE SEQUENCE</scope>
    <source>
        <strain evidence="1">S2-27</strain>
    </source>
</reference>
<dbReference type="Proteomes" id="UP001165541">
    <property type="component" value="Unassembled WGS sequence"/>
</dbReference>
<protein>
    <recommendedName>
        <fullName evidence="3">HEAT repeat domain-containing protein</fullName>
    </recommendedName>
</protein>
<accession>A0ABT0YTG4</accession>
<name>A0ABT0YTG4_9BURK</name>
<dbReference type="EMBL" id="JAMKFE010000012">
    <property type="protein sequence ID" value="MCM5681557.1"/>
    <property type="molecule type" value="Genomic_DNA"/>
</dbReference>
<organism evidence="1 2">
    <name type="scientific">Caldimonas mangrovi</name>
    <dbReference type="NCBI Taxonomy" id="2944811"/>
    <lineage>
        <taxon>Bacteria</taxon>
        <taxon>Pseudomonadati</taxon>
        <taxon>Pseudomonadota</taxon>
        <taxon>Betaproteobacteria</taxon>
        <taxon>Burkholderiales</taxon>
        <taxon>Sphaerotilaceae</taxon>
        <taxon>Caldimonas</taxon>
    </lineage>
</organism>
<gene>
    <name evidence="1" type="ORF">M8A51_18690</name>
</gene>